<dbReference type="PROSITE" id="PS50835">
    <property type="entry name" value="IG_LIKE"/>
    <property type="match status" value="3"/>
</dbReference>
<dbReference type="SMART" id="SM00408">
    <property type="entry name" value="IGc2"/>
    <property type="match status" value="3"/>
</dbReference>
<keyword evidence="4" id="KW-0732">Signal</keyword>
<dbReference type="Proteomes" id="UP001353858">
    <property type="component" value="Unassembled WGS sequence"/>
</dbReference>
<feature type="transmembrane region" description="Helical" evidence="3">
    <location>
        <begin position="441"/>
        <end position="461"/>
    </location>
</feature>
<dbReference type="InterPro" id="IPR036116">
    <property type="entry name" value="FN3_sf"/>
</dbReference>
<dbReference type="GO" id="GO:0005886">
    <property type="term" value="C:plasma membrane"/>
    <property type="evidence" value="ECO:0007669"/>
    <property type="project" value="TreeGrafter"/>
</dbReference>
<keyword evidence="1" id="KW-0677">Repeat</keyword>
<dbReference type="InterPro" id="IPR013098">
    <property type="entry name" value="Ig_I-set"/>
</dbReference>
<evidence type="ECO:0000313" key="8">
    <source>
        <dbReference type="Proteomes" id="UP001353858"/>
    </source>
</evidence>
<evidence type="ECO:0000256" key="4">
    <source>
        <dbReference type="SAM" id="SignalP"/>
    </source>
</evidence>
<dbReference type="InterPro" id="IPR003961">
    <property type="entry name" value="FN3_dom"/>
</dbReference>
<protein>
    <submittedName>
        <fullName evidence="7">Uncharacterized protein</fullName>
    </submittedName>
</protein>
<feature type="domain" description="Ig-like" evidence="5">
    <location>
        <begin position="214"/>
        <end position="302"/>
    </location>
</feature>
<evidence type="ECO:0000259" key="6">
    <source>
        <dbReference type="PROSITE" id="PS50853"/>
    </source>
</evidence>
<dbReference type="GO" id="GO:0008046">
    <property type="term" value="F:axon guidance receptor activity"/>
    <property type="evidence" value="ECO:0007669"/>
    <property type="project" value="TreeGrafter"/>
</dbReference>
<feature type="signal peptide" evidence="4">
    <location>
        <begin position="1"/>
        <end position="17"/>
    </location>
</feature>
<keyword evidence="3" id="KW-0812">Transmembrane</keyword>
<reference evidence="8" key="1">
    <citation type="submission" date="2023-01" db="EMBL/GenBank/DDBJ databases">
        <title>Key to firefly adult light organ development and bioluminescence: homeobox transcription factors regulate luciferase expression and transportation to peroxisome.</title>
        <authorList>
            <person name="Fu X."/>
        </authorList>
    </citation>
    <scope>NUCLEOTIDE SEQUENCE [LARGE SCALE GENOMIC DNA]</scope>
</reference>
<evidence type="ECO:0000256" key="1">
    <source>
        <dbReference type="ARBA" id="ARBA00022737"/>
    </source>
</evidence>
<dbReference type="InterPro" id="IPR003598">
    <property type="entry name" value="Ig_sub2"/>
</dbReference>
<dbReference type="InterPro" id="IPR007110">
    <property type="entry name" value="Ig-like_dom"/>
</dbReference>
<dbReference type="Pfam" id="PF00041">
    <property type="entry name" value="fn3"/>
    <property type="match status" value="1"/>
</dbReference>
<feature type="domain" description="Fibronectin type-III" evidence="6">
    <location>
        <begin position="306"/>
        <end position="413"/>
    </location>
</feature>
<dbReference type="Pfam" id="PF07679">
    <property type="entry name" value="I-set"/>
    <property type="match status" value="1"/>
</dbReference>
<feature type="domain" description="Ig-like" evidence="5">
    <location>
        <begin position="21"/>
        <end position="105"/>
    </location>
</feature>
<dbReference type="PROSITE" id="PS50853">
    <property type="entry name" value="FN3"/>
    <property type="match status" value="1"/>
</dbReference>
<dbReference type="PANTHER" id="PTHR45080:SF4">
    <property type="entry name" value="GH03113P"/>
    <property type="match status" value="1"/>
</dbReference>
<feature type="chain" id="PRO_5042895335" evidence="4">
    <location>
        <begin position="18"/>
        <end position="462"/>
    </location>
</feature>
<dbReference type="CDD" id="cd00096">
    <property type="entry name" value="Ig"/>
    <property type="match status" value="1"/>
</dbReference>
<organism evidence="7 8">
    <name type="scientific">Aquatica leii</name>
    <dbReference type="NCBI Taxonomy" id="1421715"/>
    <lineage>
        <taxon>Eukaryota</taxon>
        <taxon>Metazoa</taxon>
        <taxon>Ecdysozoa</taxon>
        <taxon>Arthropoda</taxon>
        <taxon>Hexapoda</taxon>
        <taxon>Insecta</taxon>
        <taxon>Pterygota</taxon>
        <taxon>Neoptera</taxon>
        <taxon>Endopterygota</taxon>
        <taxon>Coleoptera</taxon>
        <taxon>Polyphaga</taxon>
        <taxon>Elateriformia</taxon>
        <taxon>Elateroidea</taxon>
        <taxon>Lampyridae</taxon>
        <taxon>Luciolinae</taxon>
        <taxon>Aquatica</taxon>
    </lineage>
</organism>
<evidence type="ECO:0000313" key="7">
    <source>
        <dbReference type="EMBL" id="KAK4875870.1"/>
    </source>
</evidence>
<evidence type="ECO:0000256" key="2">
    <source>
        <dbReference type="ARBA" id="ARBA00023319"/>
    </source>
</evidence>
<sequence length="462" mass="52454">MMLKSALKILILSVVNCACQSEFKSAPTTVKAPENDTVLLPCYLETVTNDGNIYNRIKWYKNEELLADSGPPRMLPPERMSLGANGSLLVTHIEHSDTAEYTCEILRPAPWSTIKQRHAIEVLKSPSVEPDPASGFLQVRLREEVRMSCKVEGVPYPLITWHYQSKDMQLIDNREMLKFIATDRQLSGEYQCLARNGVGEPANATIYLNIIYPPELMTLRSWMHTAPGIRTQLECIVYADPQATVTWLKGEIPIPFSSRVVPMVDGEKHILLIRNATFADFGIYTCRASNELGQGELQIQLSGIANPGVFKQTDQKNIDTKTSHKLVWEADSYPPIIEYKLWFRPYRPRNDIRNSDWNILTIPSETSTGPVHSKSYTIKGLKERTVYEAMVTSRNRYGWSKKSAVLKFATEGADFKEEVITPIQIQMYDEFIPSTESSVSIANTFNSICPLWICIIIYYLIK</sequence>
<dbReference type="GO" id="GO:0007156">
    <property type="term" value="P:homophilic cell adhesion via plasma membrane adhesion molecules"/>
    <property type="evidence" value="ECO:0007669"/>
    <property type="project" value="TreeGrafter"/>
</dbReference>
<dbReference type="Pfam" id="PF13927">
    <property type="entry name" value="Ig_3"/>
    <property type="match status" value="1"/>
</dbReference>
<dbReference type="InterPro" id="IPR036179">
    <property type="entry name" value="Ig-like_dom_sf"/>
</dbReference>
<keyword evidence="2" id="KW-0393">Immunoglobulin domain</keyword>
<dbReference type="CDD" id="cd00063">
    <property type="entry name" value="FN3"/>
    <property type="match status" value="1"/>
</dbReference>
<name>A0AAN7Q1G5_9COLE</name>
<dbReference type="SMART" id="SM00060">
    <property type="entry name" value="FN3"/>
    <property type="match status" value="1"/>
</dbReference>
<dbReference type="AlphaFoldDB" id="A0AAN7Q1G5"/>
<dbReference type="EMBL" id="JARPUR010000005">
    <property type="protein sequence ID" value="KAK4875870.1"/>
    <property type="molecule type" value="Genomic_DNA"/>
</dbReference>
<keyword evidence="3" id="KW-0472">Membrane</keyword>
<comment type="caution">
    <text evidence="7">The sequence shown here is derived from an EMBL/GenBank/DDBJ whole genome shotgun (WGS) entry which is preliminary data.</text>
</comment>
<dbReference type="GO" id="GO:0050808">
    <property type="term" value="P:synapse organization"/>
    <property type="evidence" value="ECO:0007669"/>
    <property type="project" value="TreeGrafter"/>
</dbReference>
<accession>A0AAN7Q1G5</accession>
<proteinExistence type="predicted"/>
<dbReference type="InterPro" id="IPR013783">
    <property type="entry name" value="Ig-like_fold"/>
</dbReference>
<dbReference type="Pfam" id="PF07686">
    <property type="entry name" value="V-set"/>
    <property type="match status" value="1"/>
</dbReference>
<dbReference type="InterPro" id="IPR050958">
    <property type="entry name" value="Cell_Adh-Cytoskel_Orgn"/>
</dbReference>
<dbReference type="Gene3D" id="2.60.40.10">
    <property type="entry name" value="Immunoglobulins"/>
    <property type="match status" value="4"/>
</dbReference>
<keyword evidence="3" id="KW-1133">Transmembrane helix</keyword>
<dbReference type="SMART" id="SM00409">
    <property type="entry name" value="IG"/>
    <property type="match status" value="3"/>
</dbReference>
<evidence type="ECO:0000256" key="3">
    <source>
        <dbReference type="SAM" id="Phobius"/>
    </source>
</evidence>
<keyword evidence="8" id="KW-1185">Reference proteome</keyword>
<dbReference type="SUPFAM" id="SSF48726">
    <property type="entry name" value="Immunoglobulin"/>
    <property type="match status" value="3"/>
</dbReference>
<gene>
    <name evidence="7" type="ORF">RN001_012292</name>
</gene>
<dbReference type="SUPFAM" id="SSF49265">
    <property type="entry name" value="Fibronectin type III"/>
    <property type="match status" value="1"/>
</dbReference>
<dbReference type="PANTHER" id="PTHR45080">
    <property type="entry name" value="CONTACTIN 5"/>
    <property type="match status" value="1"/>
</dbReference>
<dbReference type="GO" id="GO:0043025">
    <property type="term" value="C:neuronal cell body"/>
    <property type="evidence" value="ECO:0007669"/>
    <property type="project" value="TreeGrafter"/>
</dbReference>
<evidence type="ECO:0000259" key="5">
    <source>
        <dbReference type="PROSITE" id="PS50835"/>
    </source>
</evidence>
<dbReference type="GO" id="GO:0030424">
    <property type="term" value="C:axon"/>
    <property type="evidence" value="ECO:0007669"/>
    <property type="project" value="TreeGrafter"/>
</dbReference>
<dbReference type="InterPro" id="IPR013106">
    <property type="entry name" value="Ig_V-set"/>
</dbReference>
<dbReference type="InterPro" id="IPR003599">
    <property type="entry name" value="Ig_sub"/>
</dbReference>
<feature type="domain" description="Ig-like" evidence="5">
    <location>
        <begin position="126"/>
        <end position="205"/>
    </location>
</feature>